<reference evidence="2" key="1">
    <citation type="submission" date="2021-02" db="EMBL/GenBank/DDBJ databases">
        <title>Psilocybe cubensis genome.</title>
        <authorList>
            <person name="Mckernan K.J."/>
            <person name="Crawford S."/>
            <person name="Trippe A."/>
            <person name="Kane L.T."/>
            <person name="Mclaughlin S."/>
        </authorList>
    </citation>
    <scope>NUCLEOTIDE SEQUENCE [LARGE SCALE GENOMIC DNA]</scope>
    <source>
        <strain evidence="2">MGC-MH-2018</strain>
    </source>
</reference>
<proteinExistence type="predicted"/>
<name>A0A8H7XLM7_PSICU</name>
<dbReference type="Gene3D" id="2.60.270.20">
    <property type="entry name" value="Cytolysin/lectin"/>
    <property type="match status" value="2"/>
</dbReference>
<dbReference type="InterPro" id="IPR010730">
    <property type="entry name" value="HET"/>
</dbReference>
<comment type="caution">
    <text evidence="2">The sequence shown here is derived from an EMBL/GenBank/DDBJ whole genome shotgun (WGS) entry which is preliminary data.</text>
</comment>
<dbReference type="InterPro" id="IPR015926">
    <property type="entry name" value="Cytolysin/lectin"/>
</dbReference>
<dbReference type="OrthoDB" id="5122891at2759"/>
<dbReference type="AlphaFoldDB" id="A0A8H7XLM7"/>
<evidence type="ECO:0000313" key="2">
    <source>
        <dbReference type="EMBL" id="KAG5162848.1"/>
    </source>
</evidence>
<sequence>MRLINTKTFQIEDFWSNIPVYAILSHTWEEEEVTFQEMQALSRWIKRKKGFKKIQKTCEQALADGFTYAWVDTCCIDKTSSSELSEAINSMYKWYQQAEVCYAYLTDVSASDNPFNQKSQFRECRWFTRGWTLQELIAPLSVVFYDKDWIEIGTKSSLCKIITEITNISKQVLLVNHGGEISIAARMSWASNRKTTKVEDMAYCLLGLFGINMPILYGEGQDAFSRLQREIIGTSDDQTIFAWAGGHGGTGVAGLLAKSPKDFAPSSHLSHIKVDTNRSPYSITNVGLSIELPLQPVSGNANQYKVLLNCLSGGSLVGIYLIKDKEGQYVRTRTTETFTDTADNLQRYKRERIYIKEPVPSRFDVTQWMKPRRDYEFFIKSMPSAQVHGFTATQFYPPPGTNAVEWSALPKSQHRLTIGHSGTSGGILFESKTGRYERFVVMLGLHNYNVWCDVYTNVGQSDTLEGIAKSYYKDNQVKLWDNLDRACKQLTLHDKYVVLSARKGVKPDKQGEFQYTVDITVTSNPPPVGSIGRSGGLELGMSNPAYVFHVMFDPTWEVTSLPAFESIAWHRQKDKSLTLALKNSGISGIVVLRDSVTQAVVAILLGIHNYKPWSDIVTTIKNDEGVEDEAKNVRKLYYTNVPGNLNHRLWAWDTDLEKSVNKNLSVRVVTKEDAKDSFATNIQITRL</sequence>
<dbReference type="PANTHER" id="PTHR10622">
    <property type="entry name" value="HET DOMAIN-CONTAINING PROTEIN"/>
    <property type="match status" value="1"/>
</dbReference>
<dbReference type="EMBL" id="JAFIQS010000017">
    <property type="protein sequence ID" value="KAG5162848.1"/>
    <property type="molecule type" value="Genomic_DNA"/>
</dbReference>
<dbReference type="InterPro" id="IPR009960">
    <property type="entry name" value="Fruit_body_lectin_fun"/>
</dbReference>
<dbReference type="Pfam" id="PF07367">
    <property type="entry name" value="FB_lectin"/>
    <property type="match status" value="2"/>
</dbReference>
<evidence type="ECO:0000259" key="1">
    <source>
        <dbReference type="Pfam" id="PF06985"/>
    </source>
</evidence>
<dbReference type="SUPFAM" id="SSF63724">
    <property type="entry name" value="Cytolysin/lectin"/>
    <property type="match status" value="2"/>
</dbReference>
<protein>
    <recommendedName>
        <fullName evidence="1">Heterokaryon incompatibility domain-containing protein</fullName>
    </recommendedName>
</protein>
<accession>A0A8H7XLM7</accession>
<gene>
    <name evidence="2" type="ORF">JR316_012236</name>
</gene>
<organism evidence="2">
    <name type="scientific">Psilocybe cubensis</name>
    <name type="common">Psychedelic mushroom</name>
    <name type="synonym">Stropharia cubensis</name>
    <dbReference type="NCBI Taxonomy" id="181762"/>
    <lineage>
        <taxon>Eukaryota</taxon>
        <taxon>Fungi</taxon>
        <taxon>Dikarya</taxon>
        <taxon>Basidiomycota</taxon>
        <taxon>Agaricomycotina</taxon>
        <taxon>Agaricomycetes</taxon>
        <taxon>Agaricomycetidae</taxon>
        <taxon>Agaricales</taxon>
        <taxon>Agaricineae</taxon>
        <taxon>Strophariaceae</taxon>
        <taxon>Psilocybe</taxon>
    </lineage>
</organism>
<dbReference type="PANTHER" id="PTHR10622:SF10">
    <property type="entry name" value="HET DOMAIN-CONTAINING PROTEIN"/>
    <property type="match status" value="1"/>
</dbReference>
<feature type="domain" description="Heterokaryon incompatibility" evidence="1">
    <location>
        <begin position="21"/>
        <end position="112"/>
    </location>
</feature>
<dbReference type="Pfam" id="PF06985">
    <property type="entry name" value="HET"/>
    <property type="match status" value="1"/>
</dbReference>